<keyword evidence="4 8" id="KW-0812">Transmembrane</keyword>
<dbReference type="AlphaFoldDB" id="A0AAD7ANP5"/>
<accession>A0AAD7ANP5</accession>
<dbReference type="EMBL" id="JARIHO010000003">
    <property type="protein sequence ID" value="KAJ7363813.1"/>
    <property type="molecule type" value="Genomic_DNA"/>
</dbReference>
<evidence type="ECO:0000313" key="11">
    <source>
        <dbReference type="Proteomes" id="UP001218218"/>
    </source>
</evidence>
<feature type="transmembrane region" description="Helical" evidence="9">
    <location>
        <begin position="180"/>
        <end position="203"/>
    </location>
</feature>
<organism evidence="10 11">
    <name type="scientific">Mycena albidolilacea</name>
    <dbReference type="NCBI Taxonomy" id="1033008"/>
    <lineage>
        <taxon>Eukaryota</taxon>
        <taxon>Fungi</taxon>
        <taxon>Dikarya</taxon>
        <taxon>Basidiomycota</taxon>
        <taxon>Agaricomycotina</taxon>
        <taxon>Agaricomycetes</taxon>
        <taxon>Agaricomycetidae</taxon>
        <taxon>Agaricales</taxon>
        <taxon>Marasmiineae</taxon>
        <taxon>Mycenaceae</taxon>
        <taxon>Mycena</taxon>
    </lineage>
</organism>
<feature type="repeat" description="Solcar" evidence="8">
    <location>
        <begin position="3"/>
        <end position="106"/>
    </location>
</feature>
<evidence type="ECO:0000256" key="7">
    <source>
        <dbReference type="ARBA" id="ARBA00023136"/>
    </source>
</evidence>
<evidence type="ECO:0000313" key="10">
    <source>
        <dbReference type="EMBL" id="KAJ7363813.1"/>
    </source>
</evidence>
<reference evidence="10" key="1">
    <citation type="submission" date="2023-03" db="EMBL/GenBank/DDBJ databases">
        <title>Massive genome expansion in bonnet fungi (Mycena s.s.) driven by repeated elements and novel gene families across ecological guilds.</title>
        <authorList>
            <consortium name="Lawrence Berkeley National Laboratory"/>
            <person name="Harder C.B."/>
            <person name="Miyauchi S."/>
            <person name="Viragh M."/>
            <person name="Kuo A."/>
            <person name="Thoen E."/>
            <person name="Andreopoulos B."/>
            <person name="Lu D."/>
            <person name="Skrede I."/>
            <person name="Drula E."/>
            <person name="Henrissat B."/>
            <person name="Morin E."/>
            <person name="Kohler A."/>
            <person name="Barry K."/>
            <person name="LaButti K."/>
            <person name="Morin E."/>
            <person name="Salamov A."/>
            <person name="Lipzen A."/>
            <person name="Mereny Z."/>
            <person name="Hegedus B."/>
            <person name="Baldrian P."/>
            <person name="Stursova M."/>
            <person name="Weitz H."/>
            <person name="Taylor A."/>
            <person name="Grigoriev I.V."/>
            <person name="Nagy L.G."/>
            <person name="Martin F."/>
            <person name="Kauserud H."/>
        </authorList>
    </citation>
    <scope>NUCLEOTIDE SEQUENCE</scope>
    <source>
        <strain evidence="10">CBHHK002</strain>
    </source>
</reference>
<dbReference type="Proteomes" id="UP001218218">
    <property type="component" value="Unassembled WGS sequence"/>
</dbReference>
<evidence type="ECO:0000256" key="1">
    <source>
        <dbReference type="ARBA" id="ARBA00004141"/>
    </source>
</evidence>
<protein>
    <submittedName>
        <fullName evidence="10">Mitochondrial carrier</fullName>
    </submittedName>
</protein>
<dbReference type="GO" id="GO:0016020">
    <property type="term" value="C:membrane"/>
    <property type="evidence" value="ECO:0007669"/>
    <property type="project" value="UniProtKB-SubCell"/>
</dbReference>
<dbReference type="PANTHER" id="PTHR45683">
    <property type="entry name" value="MITOCHONDRIAL NICOTINAMIDE ADENINE DINUCLEOTIDE TRANSPORTER 1-RELATED-RELATED"/>
    <property type="match status" value="1"/>
</dbReference>
<dbReference type="InterPro" id="IPR023395">
    <property type="entry name" value="MCP_dom_sf"/>
</dbReference>
<evidence type="ECO:0000256" key="4">
    <source>
        <dbReference type="ARBA" id="ARBA00022692"/>
    </source>
</evidence>
<keyword evidence="5" id="KW-0677">Repeat</keyword>
<gene>
    <name evidence="10" type="ORF">DFH08DRAFT_837623</name>
</gene>
<evidence type="ECO:0000256" key="6">
    <source>
        <dbReference type="ARBA" id="ARBA00022989"/>
    </source>
</evidence>
<proteinExistence type="inferred from homology"/>
<evidence type="ECO:0000256" key="8">
    <source>
        <dbReference type="PROSITE-ProRule" id="PRU00282"/>
    </source>
</evidence>
<dbReference type="InterPro" id="IPR044712">
    <property type="entry name" value="SLC25A32-like"/>
</dbReference>
<dbReference type="GO" id="GO:0006862">
    <property type="term" value="P:nucleotide transport"/>
    <property type="evidence" value="ECO:0007669"/>
    <property type="project" value="InterPro"/>
</dbReference>
<dbReference type="PROSITE" id="PS50920">
    <property type="entry name" value="SOLCAR"/>
    <property type="match status" value="1"/>
</dbReference>
<feature type="transmembrane region" description="Helical" evidence="9">
    <location>
        <begin position="80"/>
        <end position="101"/>
    </location>
</feature>
<comment type="similarity">
    <text evidence="2">Belongs to the mitochondrial carrier (TC 2.A.29) family.</text>
</comment>
<keyword evidence="6 9" id="KW-1133">Transmembrane helix</keyword>
<comment type="subcellular location">
    <subcellularLocation>
        <location evidence="1">Membrane</location>
        <topology evidence="1">Multi-pass membrane protein</topology>
    </subcellularLocation>
</comment>
<feature type="transmembrane region" description="Helical" evidence="9">
    <location>
        <begin position="215"/>
        <end position="237"/>
    </location>
</feature>
<feature type="transmembrane region" description="Helical" evidence="9">
    <location>
        <begin position="121"/>
        <end position="144"/>
    </location>
</feature>
<comment type="caution">
    <text evidence="10">The sequence shown here is derived from an EMBL/GenBank/DDBJ whole genome shotgun (WGS) entry which is preliminary data.</text>
</comment>
<sequence length="319" mass="35068">MILFLLSLLIGTILPITLALGITMPFSGVLIRYRANYTPKRGVHLEDEGFHETRAETDSYFGMMRRVHRLEGWAGLYKGIMPSIIATLIAMVALSPFAIFLSMGHKVLPGGRVVIPTPSGLVLWILSFALTVIPALLVIPMQIITNRTITTPHKLSAFAPKAALHLLLSPAERAHPWKLYFAPGVGLSEFLQGLVSPTLALLLRFVPGLYLSHRLPVLLASLPVIALMTLLLTPLQVMGARLTLQRLDAAASADDALDAAPPAYGEEEVMEFRTQQAPYTGLFDCGRQMVEEEGWRTLLRAWWVTPFFMVTSVVLSTAS</sequence>
<dbReference type="Gene3D" id="1.50.40.10">
    <property type="entry name" value="Mitochondrial carrier domain"/>
    <property type="match status" value="2"/>
</dbReference>
<dbReference type="SUPFAM" id="SSF103506">
    <property type="entry name" value="Mitochondrial carrier"/>
    <property type="match status" value="1"/>
</dbReference>
<evidence type="ECO:0000256" key="3">
    <source>
        <dbReference type="ARBA" id="ARBA00022448"/>
    </source>
</evidence>
<keyword evidence="3" id="KW-0813">Transport</keyword>
<evidence type="ECO:0000256" key="2">
    <source>
        <dbReference type="ARBA" id="ARBA00006375"/>
    </source>
</evidence>
<dbReference type="GO" id="GO:0055085">
    <property type="term" value="P:transmembrane transport"/>
    <property type="evidence" value="ECO:0007669"/>
    <property type="project" value="InterPro"/>
</dbReference>
<keyword evidence="11" id="KW-1185">Reference proteome</keyword>
<keyword evidence="7 8" id="KW-0472">Membrane</keyword>
<evidence type="ECO:0000256" key="9">
    <source>
        <dbReference type="SAM" id="Phobius"/>
    </source>
</evidence>
<dbReference type="InterPro" id="IPR018108">
    <property type="entry name" value="MCP_transmembrane"/>
</dbReference>
<name>A0AAD7ANP5_9AGAR</name>
<evidence type="ECO:0000256" key="5">
    <source>
        <dbReference type="ARBA" id="ARBA00022737"/>
    </source>
</evidence>